<dbReference type="eggNOG" id="COG0472">
    <property type="taxonomic scope" value="Bacteria"/>
</dbReference>
<feature type="transmembrane region" description="Helical" evidence="8">
    <location>
        <begin position="192"/>
        <end position="212"/>
    </location>
</feature>
<feature type="transmembrane region" description="Helical" evidence="8">
    <location>
        <begin position="170"/>
        <end position="186"/>
    </location>
</feature>
<keyword evidence="5 8" id="KW-1133">Transmembrane helix</keyword>
<dbReference type="GO" id="GO:0009103">
    <property type="term" value="P:lipopolysaccharide biosynthetic process"/>
    <property type="evidence" value="ECO:0007669"/>
    <property type="project" value="TreeGrafter"/>
</dbReference>
<dbReference type="Pfam" id="PF00953">
    <property type="entry name" value="Glycos_transf_4"/>
    <property type="match status" value="1"/>
</dbReference>
<evidence type="ECO:0000256" key="8">
    <source>
        <dbReference type="SAM" id="Phobius"/>
    </source>
</evidence>
<dbReference type="GO" id="GO:0016780">
    <property type="term" value="F:phosphotransferase activity, for other substituted phosphate groups"/>
    <property type="evidence" value="ECO:0007669"/>
    <property type="project" value="InterPro"/>
</dbReference>
<dbReference type="Proteomes" id="UP000002772">
    <property type="component" value="Unassembled WGS sequence"/>
</dbReference>
<feature type="binding site" evidence="7">
    <location>
        <position position="163"/>
    </location>
    <ligand>
        <name>Mg(2+)</name>
        <dbReference type="ChEBI" id="CHEBI:18420"/>
    </ligand>
</feature>
<accession>F8N868</accession>
<evidence type="ECO:0000256" key="5">
    <source>
        <dbReference type="ARBA" id="ARBA00022989"/>
    </source>
</evidence>
<organism evidence="9 10">
    <name type="scientific">Hallella multisaccharivorax DSM 17128</name>
    <dbReference type="NCBI Taxonomy" id="688246"/>
    <lineage>
        <taxon>Bacteria</taxon>
        <taxon>Pseudomonadati</taxon>
        <taxon>Bacteroidota</taxon>
        <taxon>Bacteroidia</taxon>
        <taxon>Bacteroidales</taxon>
        <taxon>Prevotellaceae</taxon>
        <taxon>Hallella</taxon>
    </lineage>
</organism>
<evidence type="ECO:0000256" key="2">
    <source>
        <dbReference type="ARBA" id="ARBA00022475"/>
    </source>
</evidence>
<feature type="transmembrane region" description="Helical" evidence="8">
    <location>
        <begin position="334"/>
        <end position="354"/>
    </location>
</feature>
<evidence type="ECO:0000256" key="7">
    <source>
        <dbReference type="PIRSR" id="PIRSR600715-1"/>
    </source>
</evidence>
<dbReference type="GO" id="GO:0071555">
    <property type="term" value="P:cell wall organization"/>
    <property type="evidence" value="ECO:0007669"/>
    <property type="project" value="TreeGrafter"/>
</dbReference>
<keyword evidence="3 9" id="KW-0808">Transferase</keyword>
<evidence type="ECO:0000256" key="6">
    <source>
        <dbReference type="ARBA" id="ARBA00023136"/>
    </source>
</evidence>
<sequence>MQEILYYVGTMLISMICGFIAIPLIIKFCLKKNLYDFPNSRKLHHNPTPRLGGISFVPVMLLVFVFVLFLINSGSNREIHISLWSVYFCIALFVIYFTGFVDDLIGLNATTKFVIETLAIILIPASNLYINNLYGLFGIYTIPYSAGAPLTVLVLVFCCNAINLIDGIDGLSGSLSCIALTGYLICFHIEHLTFYCVMIAALAGVLISYLYFNIFGSVAKQHKIFMGDSGSLSLGFILGFLAVKLSMNTPRMPYNPDRMVLAWTLLALPCLDVVRVFFFRILQGRSPFSPDKKHIHHKLIACGLSQHQALVCLIALQLLFIATNVILTDMVDPTITLLVDISMYAVFNTVINLATSHRKADAANPQQTA</sequence>
<keyword evidence="7" id="KW-0460">Magnesium</keyword>
<dbReference type="InterPro" id="IPR000715">
    <property type="entry name" value="Glycosyl_transferase_4"/>
</dbReference>
<feature type="transmembrane region" description="Helical" evidence="8">
    <location>
        <begin position="83"/>
        <end position="101"/>
    </location>
</feature>
<dbReference type="PROSITE" id="PS01348">
    <property type="entry name" value="MRAY_2"/>
    <property type="match status" value="1"/>
</dbReference>
<feature type="transmembrane region" description="Helical" evidence="8">
    <location>
        <begin position="6"/>
        <end position="30"/>
    </location>
</feature>
<feature type="transmembrane region" description="Helical" evidence="8">
    <location>
        <begin position="299"/>
        <end position="322"/>
    </location>
</feature>
<keyword evidence="7" id="KW-0479">Metal-binding</keyword>
<name>F8N868_9BACT</name>
<feature type="transmembrane region" description="Helical" evidence="8">
    <location>
        <begin position="224"/>
        <end position="247"/>
    </location>
</feature>
<dbReference type="GO" id="GO:0005886">
    <property type="term" value="C:plasma membrane"/>
    <property type="evidence" value="ECO:0007669"/>
    <property type="project" value="UniProtKB-SubCell"/>
</dbReference>
<dbReference type="HOGENOM" id="CLU_023982_1_1_10"/>
<keyword evidence="4 8" id="KW-0812">Transmembrane</keyword>
<proteinExistence type="predicted"/>
<reference evidence="10" key="1">
    <citation type="journal article" date="2011" name="Stand. Genomic Sci.">
        <title>Non-contiguous finished genome sequence of the opportunistic oral pathogen Prevotella multisaccharivorax type strain (PPPA20).</title>
        <authorList>
            <person name="Pati A."/>
            <person name="Gronow S."/>
            <person name="Lu M."/>
            <person name="Lapidus A."/>
            <person name="Nolan M."/>
            <person name="Lucas S."/>
            <person name="Hammon N."/>
            <person name="Deshpande S."/>
            <person name="Cheng J.F."/>
            <person name="Tapia R."/>
            <person name="Han C."/>
            <person name="Goodwin L."/>
            <person name="Pitluck S."/>
            <person name="Liolios K."/>
            <person name="Pagani I."/>
            <person name="Mavromatis K."/>
            <person name="Mikhailova N."/>
            <person name="Huntemann M."/>
            <person name="Chen A."/>
            <person name="Palaniappan K."/>
            <person name="Land M."/>
            <person name="Hauser L."/>
            <person name="Detter J.C."/>
            <person name="Brambilla E.M."/>
            <person name="Rohde M."/>
            <person name="Goker M."/>
            <person name="Woyke T."/>
            <person name="Bristow J."/>
            <person name="Eisen J.A."/>
            <person name="Markowitz V."/>
            <person name="Hugenholtz P."/>
            <person name="Kyrpides N.C."/>
            <person name="Klenk H.P."/>
            <person name="Ivanova N."/>
        </authorList>
    </citation>
    <scope>NUCLEOTIDE SEQUENCE [LARGE SCALE GENOMIC DNA]</scope>
    <source>
        <strain evidence="10">DSM 17128</strain>
    </source>
</reference>
<keyword evidence="2" id="KW-1003">Cell membrane</keyword>
<evidence type="ECO:0000256" key="1">
    <source>
        <dbReference type="ARBA" id="ARBA00004651"/>
    </source>
</evidence>
<feature type="transmembrane region" description="Helical" evidence="8">
    <location>
        <begin position="136"/>
        <end position="158"/>
    </location>
</feature>
<comment type="subcellular location">
    <subcellularLocation>
        <location evidence="1">Cell membrane</location>
        <topology evidence="1">Multi-pass membrane protein</topology>
    </subcellularLocation>
</comment>
<dbReference type="STRING" id="688246.Premu_1066"/>
<dbReference type="EMBL" id="GL945017">
    <property type="protein sequence ID" value="EGN56506.1"/>
    <property type="molecule type" value="Genomic_DNA"/>
</dbReference>
<feature type="transmembrane region" description="Helical" evidence="8">
    <location>
        <begin position="259"/>
        <end position="278"/>
    </location>
</feature>
<dbReference type="OrthoDB" id="9783652at2"/>
<gene>
    <name evidence="9" type="ORF">Premu_1066</name>
</gene>
<dbReference type="RefSeq" id="WP_007573653.1">
    <property type="nucleotide sequence ID" value="NZ_BPTS01000001.1"/>
</dbReference>
<evidence type="ECO:0000313" key="10">
    <source>
        <dbReference type="Proteomes" id="UP000002772"/>
    </source>
</evidence>
<dbReference type="AlphaFoldDB" id="F8N868"/>
<keyword evidence="6 8" id="KW-0472">Membrane</keyword>
<dbReference type="PANTHER" id="PTHR22926">
    <property type="entry name" value="PHOSPHO-N-ACETYLMURAMOYL-PENTAPEPTIDE-TRANSFERASE"/>
    <property type="match status" value="1"/>
</dbReference>
<evidence type="ECO:0000256" key="4">
    <source>
        <dbReference type="ARBA" id="ARBA00022692"/>
    </source>
</evidence>
<feature type="transmembrane region" description="Helical" evidence="8">
    <location>
        <begin position="51"/>
        <end position="71"/>
    </location>
</feature>
<feature type="binding site" evidence="7">
    <location>
        <position position="228"/>
    </location>
    <ligand>
        <name>Mg(2+)</name>
        <dbReference type="ChEBI" id="CHEBI:18420"/>
    </ligand>
</feature>
<dbReference type="GO" id="GO:0044038">
    <property type="term" value="P:cell wall macromolecule biosynthetic process"/>
    <property type="evidence" value="ECO:0007669"/>
    <property type="project" value="TreeGrafter"/>
</dbReference>
<evidence type="ECO:0000313" key="9">
    <source>
        <dbReference type="EMBL" id="EGN56506.1"/>
    </source>
</evidence>
<dbReference type="CDD" id="cd06853">
    <property type="entry name" value="GT_WecA_like"/>
    <property type="match status" value="1"/>
</dbReference>
<keyword evidence="10" id="KW-1185">Reference proteome</keyword>
<feature type="transmembrane region" description="Helical" evidence="8">
    <location>
        <begin position="113"/>
        <end position="130"/>
    </location>
</feature>
<dbReference type="GO" id="GO:0046872">
    <property type="term" value="F:metal ion binding"/>
    <property type="evidence" value="ECO:0007669"/>
    <property type="project" value="UniProtKB-KW"/>
</dbReference>
<evidence type="ECO:0000256" key="3">
    <source>
        <dbReference type="ARBA" id="ARBA00022679"/>
    </source>
</evidence>
<protein>
    <submittedName>
        <fullName evidence="9">Glycosyl transferase family 4</fullName>
    </submittedName>
</protein>
<dbReference type="InterPro" id="IPR018480">
    <property type="entry name" value="PNAcMuramoyl-5peptid_Trfase_CS"/>
</dbReference>
<dbReference type="PANTHER" id="PTHR22926:SF3">
    <property type="entry name" value="UNDECAPRENYL-PHOSPHATE ALPHA-N-ACETYLGLUCOSAMINYL 1-PHOSPHATE TRANSFERASE"/>
    <property type="match status" value="1"/>
</dbReference>
<comment type="cofactor">
    <cofactor evidence="7">
        <name>Mg(2+)</name>
        <dbReference type="ChEBI" id="CHEBI:18420"/>
    </cofactor>
</comment>